<organism evidence="1 2">
    <name type="scientific">Romanomermis culicivorax</name>
    <name type="common">Nematode worm</name>
    <dbReference type="NCBI Taxonomy" id="13658"/>
    <lineage>
        <taxon>Eukaryota</taxon>
        <taxon>Metazoa</taxon>
        <taxon>Ecdysozoa</taxon>
        <taxon>Nematoda</taxon>
        <taxon>Enoplea</taxon>
        <taxon>Dorylaimia</taxon>
        <taxon>Mermithida</taxon>
        <taxon>Mermithoidea</taxon>
        <taxon>Mermithidae</taxon>
        <taxon>Romanomermis</taxon>
    </lineage>
</organism>
<name>A0A915JEW8_ROMCU</name>
<accession>A0A915JEW8</accession>
<proteinExistence type="predicted"/>
<dbReference type="WBParaSite" id="nRc.2.0.1.t25065-RA">
    <property type="protein sequence ID" value="nRc.2.0.1.t25065-RA"/>
    <property type="gene ID" value="nRc.2.0.1.g25065"/>
</dbReference>
<reference evidence="2" key="1">
    <citation type="submission" date="2022-11" db="UniProtKB">
        <authorList>
            <consortium name="WormBaseParasite"/>
        </authorList>
    </citation>
    <scope>IDENTIFICATION</scope>
</reference>
<sequence length="70" mass="8538">MLFGSFPRVARTRPFKRVATSQIIIVEFNIYRPPNAVARKIYYLRIWNYNAFFLTEQNYNLRKQTDAEYR</sequence>
<dbReference type="AlphaFoldDB" id="A0A915JEW8"/>
<dbReference type="Proteomes" id="UP000887565">
    <property type="component" value="Unplaced"/>
</dbReference>
<evidence type="ECO:0000313" key="2">
    <source>
        <dbReference type="WBParaSite" id="nRc.2.0.1.t25065-RA"/>
    </source>
</evidence>
<keyword evidence="1" id="KW-1185">Reference proteome</keyword>
<protein>
    <submittedName>
        <fullName evidence="2">Uncharacterized protein</fullName>
    </submittedName>
</protein>
<evidence type="ECO:0000313" key="1">
    <source>
        <dbReference type="Proteomes" id="UP000887565"/>
    </source>
</evidence>